<dbReference type="RefSeq" id="XP_033537947.1">
    <property type="nucleotide sequence ID" value="XM_033682699.1"/>
</dbReference>
<dbReference type="EMBL" id="ML975150">
    <property type="protein sequence ID" value="KAF1816316.1"/>
    <property type="molecule type" value="Genomic_DNA"/>
</dbReference>
<dbReference type="InterPro" id="IPR019544">
    <property type="entry name" value="Tetratricopeptide_SHNi-TPR_dom"/>
</dbReference>
<dbReference type="OrthoDB" id="5587616at2759"/>
<feature type="compositionally biased region" description="Acidic residues" evidence="3">
    <location>
        <begin position="149"/>
        <end position="174"/>
    </location>
</feature>
<dbReference type="SUPFAM" id="SSF48452">
    <property type="entry name" value="TPR-like"/>
    <property type="match status" value="1"/>
</dbReference>
<evidence type="ECO:0000256" key="1">
    <source>
        <dbReference type="ARBA" id="ARBA00022737"/>
    </source>
</evidence>
<feature type="region of interest" description="Disordered" evidence="3">
    <location>
        <begin position="413"/>
        <end position="459"/>
    </location>
</feature>
<evidence type="ECO:0000256" key="3">
    <source>
        <dbReference type="SAM" id="MobiDB-lite"/>
    </source>
</evidence>
<gene>
    <name evidence="5 7" type="ORF">P152DRAFT_511114</name>
</gene>
<evidence type="ECO:0000259" key="4">
    <source>
        <dbReference type="Pfam" id="PF10516"/>
    </source>
</evidence>
<dbReference type="PANTHER" id="PTHR15081:SF1">
    <property type="entry name" value="NUCLEAR AUTOANTIGENIC SPERM PROTEIN"/>
    <property type="match status" value="1"/>
</dbReference>
<keyword evidence="6" id="KW-1185">Reference proteome</keyword>
<dbReference type="GO" id="GO:0006335">
    <property type="term" value="P:DNA replication-dependent chromatin assembly"/>
    <property type="evidence" value="ECO:0007669"/>
    <property type="project" value="TreeGrafter"/>
</dbReference>
<dbReference type="InterPro" id="IPR011990">
    <property type="entry name" value="TPR-like_helical_dom_sf"/>
</dbReference>
<reference evidence="7" key="3">
    <citation type="submission" date="2025-04" db="UniProtKB">
        <authorList>
            <consortium name="RefSeq"/>
        </authorList>
    </citation>
    <scope>IDENTIFICATION</scope>
    <source>
        <strain evidence="7">CBS 781.70</strain>
    </source>
</reference>
<dbReference type="Gene3D" id="1.25.40.10">
    <property type="entry name" value="Tetratricopeptide repeat domain"/>
    <property type="match status" value="1"/>
</dbReference>
<dbReference type="AlphaFoldDB" id="A0A6G1GEH9"/>
<dbReference type="PANTHER" id="PTHR15081">
    <property type="entry name" value="NUCLEAR AUTOANTIGENIC SPERM PROTEIN NASP -RELATED"/>
    <property type="match status" value="1"/>
</dbReference>
<reference evidence="5 7" key="1">
    <citation type="submission" date="2020-01" db="EMBL/GenBank/DDBJ databases">
        <authorList>
            <consortium name="DOE Joint Genome Institute"/>
            <person name="Haridas S."/>
            <person name="Albert R."/>
            <person name="Binder M."/>
            <person name="Bloem J."/>
            <person name="Labutti K."/>
            <person name="Salamov A."/>
            <person name="Andreopoulos B."/>
            <person name="Baker S.E."/>
            <person name="Barry K."/>
            <person name="Bills G."/>
            <person name="Bluhm B.H."/>
            <person name="Cannon C."/>
            <person name="Castanera R."/>
            <person name="Culley D.E."/>
            <person name="Daum C."/>
            <person name="Ezra D."/>
            <person name="Gonzalez J.B."/>
            <person name="Henrissat B."/>
            <person name="Kuo A."/>
            <person name="Liang C."/>
            <person name="Lipzen A."/>
            <person name="Lutzoni F."/>
            <person name="Magnuson J."/>
            <person name="Mondo S."/>
            <person name="Nolan M."/>
            <person name="Ohm R."/>
            <person name="Pangilinan J."/>
            <person name="Park H.-J."/>
            <person name="Ramirez L."/>
            <person name="Alfaro M."/>
            <person name="Sun H."/>
            <person name="Tritt A."/>
            <person name="Yoshinaga Y."/>
            <person name="Zwiers L.-H."/>
            <person name="Turgeon B.G."/>
            <person name="Goodwin S.B."/>
            <person name="Spatafora J.W."/>
            <person name="Crous P.W."/>
            <person name="Grigoriev I.V."/>
        </authorList>
    </citation>
    <scope>NUCLEOTIDE SEQUENCE</scope>
    <source>
        <strain evidence="5 7">CBS 781.70</strain>
    </source>
</reference>
<feature type="region of interest" description="Disordered" evidence="3">
    <location>
        <begin position="1"/>
        <end position="29"/>
    </location>
</feature>
<keyword evidence="1" id="KW-0677">Repeat</keyword>
<dbReference type="GO" id="GO:0042393">
    <property type="term" value="F:histone binding"/>
    <property type="evidence" value="ECO:0007669"/>
    <property type="project" value="TreeGrafter"/>
</dbReference>
<evidence type="ECO:0000313" key="5">
    <source>
        <dbReference type="EMBL" id="KAF1816316.1"/>
    </source>
</evidence>
<feature type="domain" description="Tetratricopeptide SHNi-TPR" evidence="4">
    <location>
        <begin position="222"/>
        <end position="259"/>
    </location>
</feature>
<protein>
    <recommendedName>
        <fullName evidence="4">Tetratricopeptide SHNi-TPR domain-containing protein</fullName>
    </recommendedName>
</protein>
<feature type="compositionally biased region" description="Low complexity" evidence="3">
    <location>
        <begin position="117"/>
        <end position="130"/>
    </location>
</feature>
<dbReference type="Pfam" id="PF10516">
    <property type="entry name" value="SHNi-TPR"/>
    <property type="match status" value="1"/>
</dbReference>
<feature type="region of interest" description="Disordered" evidence="3">
    <location>
        <begin position="103"/>
        <end position="174"/>
    </location>
</feature>
<proteinExistence type="predicted"/>
<dbReference type="GO" id="GO:0005654">
    <property type="term" value="C:nucleoplasm"/>
    <property type="evidence" value="ECO:0007669"/>
    <property type="project" value="TreeGrafter"/>
</dbReference>
<keyword evidence="2" id="KW-0802">TPR repeat</keyword>
<evidence type="ECO:0000313" key="7">
    <source>
        <dbReference type="RefSeq" id="XP_033537947.1"/>
    </source>
</evidence>
<dbReference type="GO" id="GO:0034080">
    <property type="term" value="P:CENP-A containing chromatin assembly"/>
    <property type="evidence" value="ECO:0007669"/>
    <property type="project" value="TreeGrafter"/>
</dbReference>
<organism evidence="5">
    <name type="scientific">Eremomyces bilateralis CBS 781.70</name>
    <dbReference type="NCBI Taxonomy" id="1392243"/>
    <lineage>
        <taxon>Eukaryota</taxon>
        <taxon>Fungi</taxon>
        <taxon>Dikarya</taxon>
        <taxon>Ascomycota</taxon>
        <taxon>Pezizomycotina</taxon>
        <taxon>Dothideomycetes</taxon>
        <taxon>Dothideomycetes incertae sedis</taxon>
        <taxon>Eremomycetales</taxon>
        <taxon>Eremomycetaceae</taxon>
        <taxon>Eremomyces</taxon>
    </lineage>
</organism>
<dbReference type="Proteomes" id="UP000504638">
    <property type="component" value="Unplaced"/>
</dbReference>
<accession>A0A6G1GEH9</accession>
<sequence>MIKPEEAAAPPPADLVGEANGENTDELPPSAEKLSELITSANLYYTLKNYPAAADIYSDATEMQAALHGEMNPSNADLLFRYGRCLYKVAVEKNDVLGGKVAADKPAKKKGAKQNRESNNAGEGSSSSSALPVKGGEETAANKPFFEITGDENWDTSDDEEDEEGQDQAAQEEEDDLANAYEILDLARVLLERRLTELSSEDATTGGQDKDKSIHDTKELLADTRDYQAEISLENERFADAVADSAQALDLKLQLYPAESEILAEAHFKYSLALEFASVSSVRQAQEEAEQGNRSAESMAEAKVDETMRKQAAGEMEKAIASCHLRVAKEEAAVKAMEDGEGRTAKLKTIADVKEMVGDMEQRLQDLNAPFQPPEMTIADAQTEALQGLLGTLTGADAFQQQATIAEATKNATDISGLIRTRKKEKAPVPETNGKGKRKLEEDEASEGSKKAKVEDAPE</sequence>
<dbReference type="GeneID" id="54423269"/>
<evidence type="ECO:0000256" key="2">
    <source>
        <dbReference type="ARBA" id="ARBA00022803"/>
    </source>
</evidence>
<dbReference type="InterPro" id="IPR051730">
    <property type="entry name" value="NASP-like"/>
</dbReference>
<feature type="compositionally biased region" description="Basic and acidic residues" evidence="3">
    <location>
        <begin position="447"/>
        <end position="459"/>
    </location>
</feature>
<evidence type="ECO:0000313" key="6">
    <source>
        <dbReference type="Proteomes" id="UP000504638"/>
    </source>
</evidence>
<name>A0A6G1GEH9_9PEZI</name>
<reference evidence="7" key="2">
    <citation type="submission" date="2020-04" db="EMBL/GenBank/DDBJ databases">
        <authorList>
            <consortium name="NCBI Genome Project"/>
        </authorList>
    </citation>
    <scope>NUCLEOTIDE SEQUENCE</scope>
    <source>
        <strain evidence="7">CBS 781.70</strain>
    </source>
</reference>